<dbReference type="InterPro" id="IPR013078">
    <property type="entry name" value="His_Pase_superF_clade-1"/>
</dbReference>
<dbReference type="SMART" id="SM00855">
    <property type="entry name" value="PGAM"/>
    <property type="match status" value="1"/>
</dbReference>
<comment type="caution">
    <text evidence="1">The sequence shown here is derived from an EMBL/GenBank/DDBJ whole genome shotgun (WGS) entry which is preliminary data.</text>
</comment>
<dbReference type="Gene3D" id="3.40.50.1240">
    <property type="entry name" value="Phosphoglycerate mutase-like"/>
    <property type="match status" value="1"/>
</dbReference>
<dbReference type="RefSeq" id="WP_340364003.1">
    <property type="nucleotide sequence ID" value="NZ_JBBKZV010000006.1"/>
</dbReference>
<dbReference type="Proteomes" id="UP001363010">
    <property type="component" value="Unassembled WGS sequence"/>
</dbReference>
<proteinExistence type="predicted"/>
<dbReference type="Pfam" id="PF00300">
    <property type="entry name" value="His_Phos_1"/>
    <property type="match status" value="1"/>
</dbReference>
<name>A0ABU8VYR8_9BURK</name>
<sequence length="182" mass="20034">MKLWLLRHAQTDADPGVCFGSTDISVPPEATHALARQVAPLIPADVVVSCSPLQRCADLALAIEAIRPELAASADTRLSEMDFGAWEGREWAAISRAEFDGWIGNFADAHPGGTGESTRQFMRRVGDAFDEWQLSERDGFWITHAGVMRATQLLARGMRVAMRADHWPQAPIDFGECLMVEL</sequence>
<evidence type="ECO:0000313" key="1">
    <source>
        <dbReference type="EMBL" id="MEJ8822970.1"/>
    </source>
</evidence>
<protein>
    <submittedName>
        <fullName evidence="1">Histidine phosphatase family protein</fullName>
    </submittedName>
</protein>
<keyword evidence="2" id="KW-1185">Reference proteome</keyword>
<dbReference type="SUPFAM" id="SSF53254">
    <property type="entry name" value="Phosphoglycerate mutase-like"/>
    <property type="match status" value="1"/>
</dbReference>
<gene>
    <name evidence="1" type="ORF">WKW80_13165</name>
</gene>
<dbReference type="EMBL" id="JBBKZV010000006">
    <property type="protein sequence ID" value="MEJ8822970.1"/>
    <property type="molecule type" value="Genomic_DNA"/>
</dbReference>
<evidence type="ECO:0000313" key="2">
    <source>
        <dbReference type="Proteomes" id="UP001363010"/>
    </source>
</evidence>
<organism evidence="1 2">
    <name type="scientific">Variovorax humicola</name>
    <dbReference type="NCBI Taxonomy" id="1769758"/>
    <lineage>
        <taxon>Bacteria</taxon>
        <taxon>Pseudomonadati</taxon>
        <taxon>Pseudomonadota</taxon>
        <taxon>Betaproteobacteria</taxon>
        <taxon>Burkholderiales</taxon>
        <taxon>Comamonadaceae</taxon>
        <taxon>Variovorax</taxon>
    </lineage>
</organism>
<reference evidence="1 2" key="1">
    <citation type="submission" date="2024-03" db="EMBL/GenBank/DDBJ databases">
        <title>Novel species of the genus Variovorax.</title>
        <authorList>
            <person name="Liu Q."/>
            <person name="Xin Y.-H."/>
        </authorList>
    </citation>
    <scope>NUCLEOTIDE SEQUENCE [LARGE SCALE GENOMIC DNA]</scope>
    <source>
        <strain evidence="1 2">KACC 18501</strain>
    </source>
</reference>
<accession>A0ABU8VYR8</accession>
<dbReference type="InterPro" id="IPR029033">
    <property type="entry name" value="His_PPase_superfam"/>
</dbReference>